<dbReference type="InterPro" id="IPR036770">
    <property type="entry name" value="Ankyrin_rpt-contain_sf"/>
</dbReference>
<keyword evidence="1" id="KW-0040">ANK repeat</keyword>
<organism evidence="3 4">
    <name type="scientific">Gymnopus androsaceus JB14</name>
    <dbReference type="NCBI Taxonomy" id="1447944"/>
    <lineage>
        <taxon>Eukaryota</taxon>
        <taxon>Fungi</taxon>
        <taxon>Dikarya</taxon>
        <taxon>Basidiomycota</taxon>
        <taxon>Agaricomycotina</taxon>
        <taxon>Agaricomycetes</taxon>
        <taxon>Agaricomycetidae</taxon>
        <taxon>Agaricales</taxon>
        <taxon>Marasmiineae</taxon>
        <taxon>Omphalotaceae</taxon>
        <taxon>Gymnopus</taxon>
    </lineage>
</organism>
<dbReference type="PANTHER" id="PTHR10039:SF16">
    <property type="entry name" value="GPI INOSITOL-DEACYLASE"/>
    <property type="match status" value="1"/>
</dbReference>
<feature type="repeat" description="ANK" evidence="1">
    <location>
        <begin position="358"/>
        <end position="390"/>
    </location>
</feature>
<name>A0A6A4GWW2_9AGAR</name>
<evidence type="ECO:0000256" key="1">
    <source>
        <dbReference type="PROSITE-ProRule" id="PRU00023"/>
    </source>
</evidence>
<dbReference type="InterPro" id="IPR002110">
    <property type="entry name" value="Ankyrin_rpt"/>
</dbReference>
<dbReference type="EMBL" id="ML769661">
    <property type="protein sequence ID" value="KAE9390339.1"/>
    <property type="molecule type" value="Genomic_DNA"/>
</dbReference>
<dbReference type="SMART" id="SM00248">
    <property type="entry name" value="ANK"/>
    <property type="match status" value="3"/>
</dbReference>
<reference evidence="3" key="1">
    <citation type="journal article" date="2019" name="Environ. Microbiol.">
        <title>Fungal ecological strategies reflected in gene transcription - a case study of two litter decomposers.</title>
        <authorList>
            <person name="Barbi F."/>
            <person name="Kohler A."/>
            <person name="Barry K."/>
            <person name="Baskaran P."/>
            <person name="Daum C."/>
            <person name="Fauchery L."/>
            <person name="Ihrmark K."/>
            <person name="Kuo A."/>
            <person name="LaButti K."/>
            <person name="Lipzen A."/>
            <person name="Morin E."/>
            <person name="Grigoriev I.V."/>
            <person name="Henrissat B."/>
            <person name="Lindahl B."/>
            <person name="Martin F."/>
        </authorList>
    </citation>
    <scope>NUCLEOTIDE SEQUENCE</scope>
    <source>
        <strain evidence="3">JB14</strain>
    </source>
</reference>
<dbReference type="Pfam" id="PF22939">
    <property type="entry name" value="WHD_GPIID"/>
    <property type="match status" value="1"/>
</dbReference>
<dbReference type="Proteomes" id="UP000799118">
    <property type="component" value="Unassembled WGS sequence"/>
</dbReference>
<feature type="domain" description="GPI inositol-deacylase winged helix" evidence="2">
    <location>
        <begin position="141"/>
        <end position="224"/>
    </location>
</feature>
<protein>
    <submittedName>
        <fullName evidence="3">Ankyrin</fullName>
    </submittedName>
</protein>
<dbReference type="Gene3D" id="1.25.40.20">
    <property type="entry name" value="Ankyrin repeat-containing domain"/>
    <property type="match status" value="1"/>
</dbReference>
<evidence type="ECO:0000313" key="4">
    <source>
        <dbReference type="Proteomes" id="UP000799118"/>
    </source>
</evidence>
<gene>
    <name evidence="3" type="ORF">BT96DRAFT_833557</name>
</gene>
<dbReference type="SUPFAM" id="SSF48403">
    <property type="entry name" value="Ankyrin repeat"/>
    <property type="match status" value="1"/>
</dbReference>
<proteinExistence type="predicted"/>
<dbReference type="AlphaFoldDB" id="A0A6A4GWW2"/>
<keyword evidence="4" id="KW-1185">Reference proteome</keyword>
<sequence>MTIFEIIGKGYIVLDAMDECHETVEVLEWVQSFTKLSILSPKGNTLKECLKISLNGEDAKVDEDITTYLEKEIKKCNFKGGLKTEVMNTLKEKAEGQFRWVDCQLKALASCGSAKIVRKALKDLPEDLEQTYIKAMKCTWESKNREDAHYVLLWLTYAFKPLTVRQVGDILAIDFERNCVDNANEMEVQINLIIDSTLVSVDMNSNVQLAHASVKDFMINQQNSAQTVGLFKINELLAHEKIGQACIIYLMQFTSVLNRSKWEEYPLFIYAAEFWTAHAKCVEDKHDQSVLQNMIMEFLKAEMPSFQNWIQAHQQGGWSHSWDYWKVENLLFYTAWAGFSTVKLLLEKGANPNAQGGHYGNALQAAVAEESEPIVKLLLEKGADPNAQGGFYGNALQIAVADENEPIVKLLLEKGADANAQGGDYGNAL</sequence>
<evidence type="ECO:0000313" key="3">
    <source>
        <dbReference type="EMBL" id="KAE9390339.1"/>
    </source>
</evidence>
<feature type="repeat" description="ANK" evidence="1">
    <location>
        <begin position="394"/>
        <end position="423"/>
    </location>
</feature>
<dbReference type="PROSITE" id="PS50088">
    <property type="entry name" value="ANK_REPEAT"/>
    <property type="match status" value="2"/>
</dbReference>
<evidence type="ECO:0000259" key="2">
    <source>
        <dbReference type="Pfam" id="PF22939"/>
    </source>
</evidence>
<dbReference type="InterPro" id="IPR054471">
    <property type="entry name" value="GPIID_WHD"/>
</dbReference>
<dbReference type="OrthoDB" id="7464126at2759"/>
<dbReference type="Pfam" id="PF12796">
    <property type="entry name" value="Ank_2"/>
    <property type="match status" value="1"/>
</dbReference>
<accession>A0A6A4GWW2</accession>
<dbReference type="PANTHER" id="PTHR10039">
    <property type="entry name" value="AMELOGENIN"/>
    <property type="match status" value="1"/>
</dbReference>